<dbReference type="RefSeq" id="WP_041893405.1">
    <property type="nucleotide sequence ID" value="NZ_CP010817.1"/>
</dbReference>
<dbReference type="EMBL" id="FOFY01000005">
    <property type="protein sequence ID" value="SEQ71055.1"/>
    <property type="molecule type" value="Genomic_DNA"/>
</dbReference>
<evidence type="ECO:0000256" key="1">
    <source>
        <dbReference type="SAM" id="Phobius"/>
    </source>
</evidence>
<keyword evidence="3" id="KW-1185">Reference proteome</keyword>
<dbReference type="Proteomes" id="UP000183496">
    <property type="component" value="Unassembled WGS sequence"/>
</dbReference>
<name>A0AAJ4W388_MYRPR</name>
<protein>
    <recommendedName>
        <fullName evidence="4">TonB C-terminal domain-containing protein</fullName>
    </recommendedName>
</protein>
<organism evidence="2 3">
    <name type="scientific">Myroides profundi</name>
    <dbReference type="NCBI Taxonomy" id="480520"/>
    <lineage>
        <taxon>Bacteria</taxon>
        <taxon>Pseudomonadati</taxon>
        <taxon>Bacteroidota</taxon>
        <taxon>Flavobacteriia</taxon>
        <taxon>Flavobacteriales</taxon>
        <taxon>Flavobacteriaceae</taxon>
        <taxon>Myroides</taxon>
    </lineage>
</organism>
<evidence type="ECO:0000313" key="2">
    <source>
        <dbReference type="EMBL" id="SEQ71055.1"/>
    </source>
</evidence>
<comment type="caution">
    <text evidence="2">The sequence shown here is derived from an EMBL/GenBank/DDBJ whole genome shotgun (WGS) entry which is preliminary data.</text>
</comment>
<proteinExistence type="predicted"/>
<reference evidence="2 3" key="1">
    <citation type="submission" date="2016-10" db="EMBL/GenBank/DDBJ databases">
        <authorList>
            <person name="Varghese N."/>
            <person name="Submissions S."/>
        </authorList>
    </citation>
    <scope>NUCLEOTIDE SEQUENCE [LARGE SCALE GENOMIC DNA]</scope>
    <source>
        <strain evidence="3">DSM 19823 / KCTC 23066 / CCTCC M 208030 / D25</strain>
    </source>
</reference>
<dbReference type="Gene3D" id="3.30.1150.10">
    <property type="match status" value="1"/>
</dbReference>
<sequence>MSTVKLYYSPFHPKQSDAKIMLFALGVSVFLCLGVIGSSYWYMSFKEKQSFWEGGGCGFGGDGLSFNNDLANTVQAYYLLTSPVIDYVPVEEIPLGMYFEGPNVKFNNQMPADITQVGVVGGNIIEYDTSITDITASPDKEIITASGEEVSSNSADTNIEYMEEEYGKPFFSLIIEASPYEGEEAFRANMINKLNLDHYLNQGEQYRFNVNFTVGIDGVLSDIVIQSVQGYLPPYLKRDIIAVFQTMPQWQPASQNGRRVPTTFKLPIKINVQ</sequence>
<keyword evidence="1" id="KW-0812">Transmembrane</keyword>
<feature type="transmembrane region" description="Helical" evidence="1">
    <location>
        <begin position="20"/>
        <end position="42"/>
    </location>
</feature>
<keyword evidence="1" id="KW-1133">Transmembrane helix</keyword>
<dbReference type="KEGG" id="mpw:MPR_2755"/>
<evidence type="ECO:0008006" key="4">
    <source>
        <dbReference type="Google" id="ProtNLM"/>
    </source>
</evidence>
<accession>A0AAJ4W388</accession>
<gene>
    <name evidence="2" type="ORF">SAMN04488089_105118</name>
</gene>
<keyword evidence="1" id="KW-0472">Membrane</keyword>
<evidence type="ECO:0000313" key="3">
    <source>
        <dbReference type="Proteomes" id="UP000183496"/>
    </source>
</evidence>
<dbReference type="AlphaFoldDB" id="A0AAJ4W388"/>